<dbReference type="EMBL" id="LZDS01000028">
    <property type="protein sequence ID" value="OBX27652.1"/>
    <property type="molecule type" value="Genomic_DNA"/>
</dbReference>
<sequence>MNNTLYISVFGLNLNVINEIKSIISNKLATNITIHWTHIADSKLQVLLINDDFIDLPNINKIKHNRLIILKLKKNELHANKIQHDTLFLPLTNPTEFEIWLVNTVLTQTCNQLQNNILQPIVKDVEYKLSHQQFSNLFTQINNHQRLLILLDTNPIGLIDNINNEFWIKSQIKILQKSELTLIPADTNTVVNFKYSSKSINLQHGLWQFVWDYVGYETPTFSKHYRLLHWPQPIDCIERKSLLKMSAFFMEGSSTQYVAEKMQLSQNFINRFLFACDIANMIEEIPAMATVFHTQQVVEQSSKPLQQLFRSLRKKLGI</sequence>
<proteinExistence type="predicted"/>
<dbReference type="RefSeq" id="WP_067766340.1">
    <property type="nucleotide sequence ID" value="NZ_LZDS01000028.1"/>
</dbReference>
<name>A0A1A7RAB3_9GAMM</name>
<evidence type="ECO:0000313" key="1">
    <source>
        <dbReference type="EMBL" id="OBX27652.1"/>
    </source>
</evidence>
<dbReference type="STRING" id="1443941.A9J31_08155"/>
<dbReference type="Proteomes" id="UP000185753">
    <property type="component" value="Unassembled WGS sequence"/>
</dbReference>
<comment type="caution">
    <text evidence="1">The sequence shown here is derived from an EMBL/GenBank/DDBJ whole genome shotgun (WGS) entry which is preliminary data.</text>
</comment>
<protein>
    <submittedName>
        <fullName evidence="1">Uncharacterized protein</fullName>
    </submittedName>
</protein>
<gene>
    <name evidence="1" type="ORF">A9J31_08155</name>
</gene>
<accession>A0A1A7RAB3</accession>
<evidence type="ECO:0000313" key="2">
    <source>
        <dbReference type="Proteomes" id="UP000185753"/>
    </source>
</evidence>
<dbReference type="OrthoDB" id="6685692at2"/>
<organism evidence="1 2">
    <name type="scientific">Acinetobacter gandensis</name>
    <dbReference type="NCBI Taxonomy" id="1443941"/>
    <lineage>
        <taxon>Bacteria</taxon>
        <taxon>Pseudomonadati</taxon>
        <taxon>Pseudomonadota</taxon>
        <taxon>Gammaproteobacteria</taxon>
        <taxon>Moraxellales</taxon>
        <taxon>Moraxellaceae</taxon>
        <taxon>Acinetobacter</taxon>
    </lineage>
</organism>
<dbReference type="AlphaFoldDB" id="A0A1A7RAB3"/>
<keyword evidence="2" id="KW-1185">Reference proteome</keyword>
<reference evidence="2" key="1">
    <citation type="submission" date="2016-06" db="EMBL/GenBank/DDBJ databases">
        <authorList>
            <person name="Radolfova-Krizova L."/>
            <person name="Nemec A."/>
        </authorList>
    </citation>
    <scope>NUCLEOTIDE SEQUENCE [LARGE SCALE GENOMIC DNA]</scope>
    <source>
        <strain evidence="2">ANC 4275</strain>
    </source>
</reference>